<accession>A0A392SPL8</accession>
<proteinExistence type="predicted"/>
<evidence type="ECO:0000313" key="1">
    <source>
        <dbReference type="EMBL" id="MCI50811.1"/>
    </source>
</evidence>
<dbReference type="EMBL" id="LXQA010422261">
    <property type="protein sequence ID" value="MCI50811.1"/>
    <property type="molecule type" value="Genomic_DNA"/>
</dbReference>
<protein>
    <recommendedName>
        <fullName evidence="3">DUF4283 domain protein</fullName>
    </recommendedName>
</protein>
<dbReference type="Proteomes" id="UP000265520">
    <property type="component" value="Unassembled WGS sequence"/>
</dbReference>
<organism evidence="1 2">
    <name type="scientific">Trifolium medium</name>
    <dbReference type="NCBI Taxonomy" id="97028"/>
    <lineage>
        <taxon>Eukaryota</taxon>
        <taxon>Viridiplantae</taxon>
        <taxon>Streptophyta</taxon>
        <taxon>Embryophyta</taxon>
        <taxon>Tracheophyta</taxon>
        <taxon>Spermatophyta</taxon>
        <taxon>Magnoliopsida</taxon>
        <taxon>eudicotyledons</taxon>
        <taxon>Gunneridae</taxon>
        <taxon>Pentapetalae</taxon>
        <taxon>rosids</taxon>
        <taxon>fabids</taxon>
        <taxon>Fabales</taxon>
        <taxon>Fabaceae</taxon>
        <taxon>Papilionoideae</taxon>
        <taxon>50 kb inversion clade</taxon>
        <taxon>NPAAA clade</taxon>
        <taxon>Hologalegina</taxon>
        <taxon>IRL clade</taxon>
        <taxon>Trifolieae</taxon>
        <taxon>Trifolium</taxon>
    </lineage>
</organism>
<feature type="non-terminal residue" evidence="1">
    <location>
        <position position="1"/>
    </location>
</feature>
<comment type="caution">
    <text evidence="1">The sequence shown here is derived from an EMBL/GenBank/DDBJ whole genome shotgun (WGS) entry which is preliminary data.</text>
</comment>
<reference evidence="1 2" key="1">
    <citation type="journal article" date="2018" name="Front. Plant Sci.">
        <title>Red Clover (Trifolium pratense) and Zigzag Clover (T. medium) - A Picture of Genomic Similarities and Differences.</title>
        <authorList>
            <person name="Dluhosova J."/>
            <person name="Istvanek J."/>
            <person name="Nedelnik J."/>
            <person name="Repkova J."/>
        </authorList>
    </citation>
    <scope>NUCLEOTIDE SEQUENCE [LARGE SCALE GENOMIC DNA]</scope>
    <source>
        <strain evidence="2">cv. 10/8</strain>
        <tissue evidence="1">Leaf</tissue>
    </source>
</reference>
<feature type="non-terminal residue" evidence="1">
    <location>
        <position position="100"/>
    </location>
</feature>
<sequence>VTQPVLGMDHPVGSVDCVSGKGAFHRSLDRRDSPSICSPTECLRHSVSIGGHEGSLLRSSRSKRTKSCPPDAIRSVLSGPWSLEWLQDLNQGDAGVLFSA</sequence>
<evidence type="ECO:0008006" key="3">
    <source>
        <dbReference type="Google" id="ProtNLM"/>
    </source>
</evidence>
<keyword evidence="2" id="KW-1185">Reference proteome</keyword>
<dbReference type="AlphaFoldDB" id="A0A392SPL8"/>
<name>A0A392SPL8_9FABA</name>
<evidence type="ECO:0000313" key="2">
    <source>
        <dbReference type="Proteomes" id="UP000265520"/>
    </source>
</evidence>